<proteinExistence type="predicted"/>
<dbReference type="Proteomes" id="UP001501353">
    <property type="component" value="Unassembled WGS sequence"/>
</dbReference>
<gene>
    <name evidence="2" type="ORF">GCM10022212_26360</name>
</gene>
<accession>A0ABP7TJE9</accession>
<name>A0ABP7TJE9_9BURK</name>
<reference evidence="3" key="1">
    <citation type="journal article" date="2019" name="Int. J. Syst. Evol. Microbiol.">
        <title>The Global Catalogue of Microorganisms (GCM) 10K type strain sequencing project: providing services to taxonomists for standard genome sequencing and annotation.</title>
        <authorList>
            <consortium name="The Broad Institute Genomics Platform"/>
            <consortium name="The Broad Institute Genome Sequencing Center for Infectious Disease"/>
            <person name="Wu L."/>
            <person name="Ma J."/>
        </authorList>
    </citation>
    <scope>NUCLEOTIDE SEQUENCE [LARGE SCALE GENOMIC DNA]</scope>
    <source>
        <strain evidence="3">JCM 16673</strain>
    </source>
</reference>
<evidence type="ECO:0000313" key="2">
    <source>
        <dbReference type="EMBL" id="GAA4027017.1"/>
    </source>
</evidence>
<evidence type="ECO:0000313" key="3">
    <source>
        <dbReference type="Proteomes" id="UP001501353"/>
    </source>
</evidence>
<dbReference type="RefSeq" id="WP_344763822.1">
    <property type="nucleotide sequence ID" value="NZ_BAAAZE010000010.1"/>
</dbReference>
<comment type="caution">
    <text evidence="2">The sequence shown here is derived from an EMBL/GenBank/DDBJ whole genome shotgun (WGS) entry which is preliminary data.</text>
</comment>
<feature type="region of interest" description="Disordered" evidence="1">
    <location>
        <begin position="93"/>
        <end position="131"/>
    </location>
</feature>
<keyword evidence="3" id="KW-1185">Reference proteome</keyword>
<organism evidence="2 3">
    <name type="scientific">Actimicrobium antarcticum</name>
    <dbReference type="NCBI Taxonomy" id="1051899"/>
    <lineage>
        <taxon>Bacteria</taxon>
        <taxon>Pseudomonadati</taxon>
        <taxon>Pseudomonadota</taxon>
        <taxon>Betaproteobacteria</taxon>
        <taxon>Burkholderiales</taxon>
        <taxon>Oxalobacteraceae</taxon>
        <taxon>Actimicrobium</taxon>
    </lineage>
</organism>
<protein>
    <submittedName>
        <fullName evidence="2">Uncharacterized protein</fullName>
    </submittedName>
</protein>
<dbReference type="EMBL" id="BAAAZE010000010">
    <property type="protein sequence ID" value="GAA4027017.1"/>
    <property type="molecule type" value="Genomic_DNA"/>
</dbReference>
<evidence type="ECO:0000256" key="1">
    <source>
        <dbReference type="SAM" id="MobiDB-lite"/>
    </source>
</evidence>
<feature type="compositionally biased region" description="Low complexity" evidence="1">
    <location>
        <begin position="93"/>
        <end position="105"/>
    </location>
</feature>
<sequence>MDDFNSTNLDYFEADQLKYAVQLWKVNKKAGGPDFDVLKFGREWHFAETVLGQALIADDDAVSACALQLMQLRLFFLQRHPMRAQKLGASLVEASASAPETSAPSNPQPSISNGKLPDSEPPKQRYLKGIR</sequence>